<feature type="compositionally biased region" description="Basic and acidic residues" evidence="1">
    <location>
        <begin position="51"/>
        <end position="93"/>
    </location>
</feature>
<name>A0A844AXR0_9BURK</name>
<feature type="region of interest" description="Disordered" evidence="1">
    <location>
        <begin position="1"/>
        <end position="109"/>
    </location>
</feature>
<dbReference type="EMBL" id="WJBU01000023">
    <property type="protein sequence ID" value="MRD49330.1"/>
    <property type="molecule type" value="Genomic_DNA"/>
</dbReference>
<evidence type="ECO:0000313" key="4">
    <source>
        <dbReference type="Proteomes" id="UP000487350"/>
    </source>
</evidence>
<dbReference type="RefSeq" id="WP_153586645.1">
    <property type="nucleotide sequence ID" value="NZ_WJBU01000023.1"/>
</dbReference>
<dbReference type="AlphaFoldDB" id="A0A844AXR0"/>
<gene>
    <name evidence="3" type="ORF">GHT07_18805</name>
</gene>
<feature type="region of interest" description="Disordered" evidence="1">
    <location>
        <begin position="447"/>
        <end position="474"/>
    </location>
</feature>
<evidence type="ECO:0000256" key="1">
    <source>
        <dbReference type="SAM" id="MobiDB-lite"/>
    </source>
</evidence>
<evidence type="ECO:0000259" key="2">
    <source>
        <dbReference type="Pfam" id="PF18821"/>
    </source>
</evidence>
<dbReference type="InterPro" id="IPR040677">
    <property type="entry name" value="LPD7"/>
</dbReference>
<proteinExistence type="predicted"/>
<comment type="caution">
    <text evidence="3">The sequence shown here is derived from an EMBL/GenBank/DDBJ whole genome shotgun (WGS) entry which is preliminary data.</text>
</comment>
<protein>
    <recommendedName>
        <fullName evidence="2">Large polyvalent protein-associated domain-containing protein</fullName>
    </recommendedName>
</protein>
<dbReference type="OrthoDB" id="7235451at2"/>
<evidence type="ECO:0000313" key="3">
    <source>
        <dbReference type="EMBL" id="MRD49330.1"/>
    </source>
</evidence>
<organism evidence="3 4">
    <name type="scientific">Caenimonas koreensis DSM 17982</name>
    <dbReference type="NCBI Taxonomy" id="1121255"/>
    <lineage>
        <taxon>Bacteria</taxon>
        <taxon>Pseudomonadati</taxon>
        <taxon>Pseudomonadota</taxon>
        <taxon>Betaproteobacteria</taxon>
        <taxon>Burkholderiales</taxon>
        <taxon>Comamonadaceae</taxon>
        <taxon>Caenimonas</taxon>
    </lineage>
</organism>
<sequence>MATTPTNDDLRTRLRGEPEVTPEDTRTELLQDLETQDLRGRLRGEPSVAPEDTRTELLERDEHLAEEHRKMLEKEERKAADAAAMRQEREARARAWTQEQARAEAAHDTADHGVLAAMGSRGESDAFYLRSDMAERAKASPLYDTALEQLAPELYSRVQDNEKDMVTVDLAASRAAGEKSMAAGADQAQPEVVQRALDQQLEDEVRRRKAREQEQAGQGLNAVDVQRTGKELERGEFIVPRRITQVYTEVDGKFFAKESNRVMFEDKGEKLATSTTDKAAIADMVAYAKAKQWEALKLTGSQEFRREAWLQAESQGIKTQGYTPRQSDLSALETLRQERSTNAITPLQERRTERPILAASKEAAAPRHDLNKNQAVMHVEASKNVTTNMEALRKQPGMLDKSVEDLTRLAYLRGIVSEENKLQPKPVQDEALARFDKQAIDPQFMKRITQETEPKIQDKTTERVQKRDTLEQSL</sequence>
<reference evidence="3 4" key="1">
    <citation type="submission" date="2019-11" db="EMBL/GenBank/DDBJ databases">
        <title>Caenimonas koreensis gen. nov., sp. nov., isolated from activated sludge.</title>
        <authorList>
            <person name="Seung H.R."/>
        </authorList>
    </citation>
    <scope>NUCLEOTIDE SEQUENCE [LARGE SCALE GENOMIC DNA]</scope>
    <source>
        <strain evidence="3 4">EMB320</strain>
    </source>
</reference>
<accession>A0A844AXR0</accession>
<feature type="compositionally biased region" description="Basic and acidic residues" evidence="1">
    <location>
        <begin position="8"/>
        <end position="29"/>
    </location>
</feature>
<dbReference type="Pfam" id="PF18821">
    <property type="entry name" value="LPD7"/>
    <property type="match status" value="1"/>
</dbReference>
<feature type="compositionally biased region" description="Basic and acidic residues" evidence="1">
    <location>
        <begin position="448"/>
        <end position="474"/>
    </location>
</feature>
<keyword evidence="4" id="KW-1185">Reference proteome</keyword>
<feature type="domain" description="Large polyvalent protein-associated" evidence="2">
    <location>
        <begin position="243"/>
        <end position="334"/>
    </location>
</feature>
<dbReference type="Proteomes" id="UP000487350">
    <property type="component" value="Unassembled WGS sequence"/>
</dbReference>